<organism evidence="3 4">
    <name type="scientific">Rehmannia glutinosa</name>
    <name type="common">Chinese foxglove</name>
    <dbReference type="NCBI Taxonomy" id="99300"/>
    <lineage>
        <taxon>Eukaryota</taxon>
        <taxon>Viridiplantae</taxon>
        <taxon>Streptophyta</taxon>
        <taxon>Embryophyta</taxon>
        <taxon>Tracheophyta</taxon>
        <taxon>Spermatophyta</taxon>
        <taxon>Magnoliopsida</taxon>
        <taxon>eudicotyledons</taxon>
        <taxon>Gunneridae</taxon>
        <taxon>Pentapetalae</taxon>
        <taxon>asterids</taxon>
        <taxon>lamiids</taxon>
        <taxon>Lamiales</taxon>
        <taxon>Orobanchaceae</taxon>
        <taxon>Rehmannieae</taxon>
        <taxon>Rehmannia</taxon>
    </lineage>
</organism>
<evidence type="ECO:0000313" key="4">
    <source>
        <dbReference type="Proteomes" id="UP001318860"/>
    </source>
</evidence>
<protein>
    <recommendedName>
        <fullName evidence="2">DUF7963 domain-containing protein</fullName>
    </recommendedName>
</protein>
<dbReference type="EMBL" id="JABTTQ020000004">
    <property type="protein sequence ID" value="KAK6158055.1"/>
    <property type="molecule type" value="Genomic_DNA"/>
</dbReference>
<evidence type="ECO:0000259" key="2">
    <source>
        <dbReference type="Pfam" id="PF25908"/>
    </source>
</evidence>
<feature type="compositionally biased region" description="Low complexity" evidence="1">
    <location>
        <begin position="110"/>
        <end position="129"/>
    </location>
</feature>
<dbReference type="PANTHER" id="PTHR32166">
    <property type="entry name" value="OSJNBA0013A04.12 PROTEIN"/>
    <property type="match status" value="1"/>
</dbReference>
<comment type="caution">
    <text evidence="3">The sequence shown here is derived from an EMBL/GenBank/DDBJ whole genome shotgun (WGS) entry which is preliminary data.</text>
</comment>
<evidence type="ECO:0000313" key="3">
    <source>
        <dbReference type="EMBL" id="KAK6158055.1"/>
    </source>
</evidence>
<keyword evidence="4" id="KW-1185">Reference proteome</keyword>
<reference evidence="3 4" key="1">
    <citation type="journal article" date="2021" name="Comput. Struct. Biotechnol. J.">
        <title>De novo genome assembly of the potent medicinal plant Rehmannia glutinosa using nanopore technology.</title>
        <authorList>
            <person name="Ma L."/>
            <person name="Dong C."/>
            <person name="Song C."/>
            <person name="Wang X."/>
            <person name="Zheng X."/>
            <person name="Niu Y."/>
            <person name="Chen S."/>
            <person name="Feng W."/>
        </authorList>
    </citation>
    <scope>NUCLEOTIDE SEQUENCE [LARGE SCALE GENOMIC DNA]</scope>
    <source>
        <strain evidence="3">DH-2019</strain>
    </source>
</reference>
<evidence type="ECO:0000256" key="1">
    <source>
        <dbReference type="SAM" id="MobiDB-lite"/>
    </source>
</evidence>
<dbReference type="PANTHER" id="PTHR32166:SF24">
    <property type="entry name" value="F16P17.2 PROTEIN"/>
    <property type="match status" value="1"/>
</dbReference>
<dbReference type="Pfam" id="PF25908">
    <property type="entry name" value="DUF7963"/>
    <property type="match status" value="1"/>
</dbReference>
<dbReference type="InterPro" id="IPR058269">
    <property type="entry name" value="DUF7963"/>
</dbReference>
<feature type="region of interest" description="Disordered" evidence="1">
    <location>
        <begin position="97"/>
        <end position="151"/>
    </location>
</feature>
<accession>A0ABR0XFQ1</accession>
<name>A0ABR0XFQ1_REHGL</name>
<proteinExistence type="predicted"/>
<feature type="domain" description="DUF7963" evidence="2">
    <location>
        <begin position="12"/>
        <end position="94"/>
    </location>
</feature>
<gene>
    <name evidence="3" type="ORF">DH2020_005369</name>
</gene>
<sequence>MAAAAESSPVTSGELAAKAVHKRFEGLVTVRTKAIKGKGAWYWAHLEPILVHDSDTGLPRAVKLRCSLCNAVFSASNPSRTATEHLKRGTCPNFAAAPNPISSVPPPSPTVSIATAPQASSVSPSSQQPHNHRKRSSGSRRGGANATSLSAHHVVPPLAIVDPSRFTMDLSYPKSFQSPPPVSSSLPAAAAAVCMLSSSIN</sequence>
<dbReference type="Proteomes" id="UP001318860">
    <property type="component" value="Unassembled WGS sequence"/>
</dbReference>